<organism evidence="4 5">
    <name type="scientific">Sulfitobacter sediminis</name>
    <dbReference type="NCBI Taxonomy" id="3234186"/>
    <lineage>
        <taxon>Bacteria</taxon>
        <taxon>Pseudomonadati</taxon>
        <taxon>Pseudomonadota</taxon>
        <taxon>Alphaproteobacteria</taxon>
        <taxon>Rhodobacterales</taxon>
        <taxon>Roseobacteraceae</taxon>
        <taxon>Sulfitobacter</taxon>
    </lineage>
</organism>
<dbReference type="Pfam" id="PF01627">
    <property type="entry name" value="Hpt"/>
    <property type="match status" value="1"/>
</dbReference>
<keyword evidence="1" id="KW-0902">Two-component regulatory system</keyword>
<accession>A0ABV3RMQ8</accession>
<evidence type="ECO:0000313" key="5">
    <source>
        <dbReference type="Proteomes" id="UP001556098"/>
    </source>
</evidence>
<dbReference type="Proteomes" id="UP001556098">
    <property type="component" value="Unassembled WGS sequence"/>
</dbReference>
<protein>
    <submittedName>
        <fullName evidence="4">Hpt domain-containing protein</fullName>
    </submittedName>
</protein>
<keyword evidence="5" id="KW-1185">Reference proteome</keyword>
<feature type="modified residue" description="Phosphohistidine" evidence="2">
    <location>
        <position position="58"/>
    </location>
</feature>
<sequence length="118" mass="12376">MHDGVLDHEVLDELRETTGDDFLSELVTTFLDEAPAMIADLKDAANKGDADRFRRAAHSIKSNASSFGATALAELARSMELGDLAEDAAKGGSPLAALAALDAEYARTSAALKGVLNE</sequence>
<dbReference type="PROSITE" id="PS50894">
    <property type="entry name" value="HPT"/>
    <property type="match status" value="1"/>
</dbReference>
<proteinExistence type="predicted"/>
<dbReference type="InterPro" id="IPR008207">
    <property type="entry name" value="Sig_transdc_His_kin_Hpt_dom"/>
</dbReference>
<dbReference type="SUPFAM" id="SSF47226">
    <property type="entry name" value="Histidine-containing phosphotransfer domain, HPT domain"/>
    <property type="match status" value="1"/>
</dbReference>
<evidence type="ECO:0000259" key="3">
    <source>
        <dbReference type="PROSITE" id="PS50894"/>
    </source>
</evidence>
<comment type="caution">
    <text evidence="4">The sequence shown here is derived from an EMBL/GenBank/DDBJ whole genome shotgun (WGS) entry which is preliminary data.</text>
</comment>
<keyword evidence="2" id="KW-0597">Phosphoprotein</keyword>
<feature type="domain" description="HPt" evidence="3">
    <location>
        <begin position="19"/>
        <end position="118"/>
    </location>
</feature>
<dbReference type="InterPro" id="IPR036641">
    <property type="entry name" value="HPT_dom_sf"/>
</dbReference>
<dbReference type="SMART" id="SM00073">
    <property type="entry name" value="HPT"/>
    <property type="match status" value="1"/>
</dbReference>
<reference evidence="4 5" key="1">
    <citation type="submission" date="2024-07" db="EMBL/GenBank/DDBJ databases">
        <title>Marimonas sp.nov., isolated from tidal-flat sediment.</title>
        <authorList>
            <person name="Jayan J.N."/>
            <person name="Lee S.S."/>
        </authorList>
    </citation>
    <scope>NUCLEOTIDE SEQUENCE [LARGE SCALE GENOMIC DNA]</scope>
    <source>
        <strain evidence="4 5">MJW-29</strain>
    </source>
</reference>
<evidence type="ECO:0000256" key="1">
    <source>
        <dbReference type="ARBA" id="ARBA00023012"/>
    </source>
</evidence>
<name>A0ABV3RMQ8_9RHOB</name>
<dbReference type="RefSeq" id="WP_367877963.1">
    <property type="nucleotide sequence ID" value="NZ_JBFNXX010000007.1"/>
</dbReference>
<gene>
    <name evidence="4" type="ORF">AB2B41_11625</name>
</gene>
<evidence type="ECO:0000313" key="4">
    <source>
        <dbReference type="EMBL" id="MEW9920260.1"/>
    </source>
</evidence>
<dbReference type="EMBL" id="JBFNXX010000007">
    <property type="protein sequence ID" value="MEW9920260.1"/>
    <property type="molecule type" value="Genomic_DNA"/>
</dbReference>
<evidence type="ECO:0000256" key="2">
    <source>
        <dbReference type="PROSITE-ProRule" id="PRU00110"/>
    </source>
</evidence>
<dbReference type="Gene3D" id="1.20.120.160">
    <property type="entry name" value="HPT domain"/>
    <property type="match status" value="1"/>
</dbReference>